<feature type="repeat" description="TPR" evidence="1">
    <location>
        <begin position="108"/>
        <end position="141"/>
    </location>
</feature>
<dbReference type="PANTHER" id="PTHR10098">
    <property type="entry name" value="RAPSYN-RELATED"/>
    <property type="match status" value="1"/>
</dbReference>
<feature type="chain" id="PRO_5004795276" evidence="3">
    <location>
        <begin position="22"/>
        <end position="997"/>
    </location>
</feature>
<feature type="region of interest" description="Disordered" evidence="2">
    <location>
        <begin position="668"/>
        <end position="706"/>
    </location>
</feature>
<dbReference type="Gene3D" id="1.25.40.10">
    <property type="entry name" value="Tetratricopeptide repeat domain"/>
    <property type="match status" value="2"/>
</dbReference>
<evidence type="ECO:0000256" key="2">
    <source>
        <dbReference type="SAM" id="MobiDB-lite"/>
    </source>
</evidence>
<reference evidence="5 6" key="1">
    <citation type="journal article" date="2014" name="Genome Announc.">
        <title>Genome Sequence and Methylome of Soil Bacterium Gemmatirosa kalamazoonensis KBS708T, a Member of the Rarely Cultivated Gemmatimonadetes Phylum.</title>
        <authorList>
            <person name="Debruyn J.M."/>
            <person name="Radosevich M."/>
            <person name="Wommack K.E."/>
            <person name="Polson S.W."/>
            <person name="Hauser L.J."/>
            <person name="Fawaz M.N."/>
            <person name="Korlach J."/>
            <person name="Tsai Y.C."/>
        </authorList>
    </citation>
    <scope>NUCLEOTIDE SEQUENCE [LARGE SCALE GENOMIC DNA]</scope>
    <source>
        <strain evidence="5 6">KBS708</strain>
        <plasmid evidence="6">Plasmid 2</plasmid>
    </source>
</reference>
<evidence type="ECO:0000313" key="5">
    <source>
        <dbReference type="EMBL" id="AHG93334.1"/>
    </source>
</evidence>
<feature type="repeat" description="TPR" evidence="1">
    <location>
        <begin position="428"/>
        <end position="461"/>
    </location>
</feature>
<dbReference type="Pfam" id="PF13424">
    <property type="entry name" value="TPR_12"/>
    <property type="match status" value="5"/>
</dbReference>
<evidence type="ECO:0000256" key="3">
    <source>
        <dbReference type="SAM" id="SignalP"/>
    </source>
</evidence>
<evidence type="ECO:0000256" key="1">
    <source>
        <dbReference type="PROSITE-ProRule" id="PRU00339"/>
    </source>
</evidence>
<dbReference type="SUPFAM" id="SSF48452">
    <property type="entry name" value="TPR-like"/>
    <property type="match status" value="3"/>
</dbReference>
<dbReference type="Pfam" id="PF12770">
    <property type="entry name" value="CHAT"/>
    <property type="match status" value="1"/>
</dbReference>
<dbReference type="AlphaFoldDB" id="W0RQS4"/>
<dbReference type="eggNOG" id="COG4995">
    <property type="taxonomic scope" value="Bacteria"/>
</dbReference>
<dbReference type="KEGG" id="gba:J421_5799"/>
<feature type="repeat" description="TPR" evidence="1">
    <location>
        <begin position="348"/>
        <end position="381"/>
    </location>
</feature>
<feature type="domain" description="CHAT" evidence="4">
    <location>
        <begin position="711"/>
        <end position="996"/>
    </location>
</feature>
<dbReference type="PROSITE" id="PS50293">
    <property type="entry name" value="TPR_REGION"/>
    <property type="match status" value="1"/>
</dbReference>
<dbReference type="SMART" id="SM00028">
    <property type="entry name" value="TPR"/>
    <property type="match status" value="10"/>
</dbReference>
<feature type="signal peptide" evidence="3">
    <location>
        <begin position="1"/>
        <end position="21"/>
    </location>
</feature>
<sequence>MRCTRIVMLLAPVLVSSPSHAQTTADSATDLLDRGLRQTQSRQFDSAAVSLRAALRLKHAIADHGGEARVLNGIGLLHFSTHQPDSALIYFRAALLLARDGGDRRLEATTLTTIGLLYQTTGRPDSAFGYFREALPLSRASGDGRLEAMALVGVGGFYLRTSRPDSALGYLRAALPLVRALRDSGGELAMLNSIGMAHDSAGRRDSAVAYYRATLPLRRAMGDRAGEVATVSTIGTIYYRIGPADSALAYYRAALAYYRTAGNRRAEATTLGSIGLVYHGASAIDSALAYFRSALLIQRAVADRGGEATTLYDIGSIYLGTGQRDSALSYFRSVLPLAHAVNNRALEGEALNSVGSAYWGMRQLDSALSYHREALRLSREVRDRGTEASALGNIGTVYHRIGQFDSALTYYQMALPLQRDVGDRDGEASALANIGVLYWRTGRPDAALGDFRDALALRRAMGDPQGEAAALSWIGKLLDHAGQSDAARALLDSASARFATVRMRTGSDASAVAYAEDQRGAVDLWVRSWLTHARAASDGAVAAALAAAERGRAQGLRDLLARASTSAGPAVPNSADILWERDTVPGADLAAEAAKELAPLRHTRTAALYYFLGHDSYSSQDTLTTWLLDAAGKLRLAGLAVVKPDSLAALVTTLRTALGADAARTRMARGGQLEQERAASGTGAPDDAARSRGVEDESTPEGQARSRAATAALGALLLPDALTRAVPAGTDLVIVPHGVLALVPFAALPIAGDTLPLGARYALRYAPSLRVLDAAESRGVSRARSALVVGDPAMPRVVSADGRRVPLRDLPAARREGEVVAGRFGVAMLTGGAATETAVRQALPTAPVVHLATHGLAYGSEARVRDSYVALAPDSANDGLLTIGELLDDVPSLAADLVVLSACQTGLGDLKQAEGTVGFQRALLAKGARSVLVSLWSVDDRATALLMDRFYAHWLGSDGMPAMSKAEALRLAQSDVRLTPGFASPRYWAAFQLVGAR</sequence>
<keyword evidence="3" id="KW-0732">Signal</keyword>
<evidence type="ECO:0000313" key="6">
    <source>
        <dbReference type="Proteomes" id="UP000019151"/>
    </source>
</evidence>
<keyword evidence="6" id="KW-1185">Reference proteome</keyword>
<dbReference type="InterPro" id="IPR011990">
    <property type="entry name" value="TPR-like_helical_dom_sf"/>
</dbReference>
<keyword evidence="5" id="KW-0614">Plasmid</keyword>
<name>W0RQS4_9BACT</name>
<dbReference type="Proteomes" id="UP000019151">
    <property type="component" value="Plasmid 2"/>
</dbReference>
<feature type="repeat" description="TPR" evidence="1">
    <location>
        <begin position="388"/>
        <end position="421"/>
    </location>
</feature>
<dbReference type="PANTHER" id="PTHR10098:SF108">
    <property type="entry name" value="TETRATRICOPEPTIDE REPEAT PROTEIN 28"/>
    <property type="match status" value="1"/>
</dbReference>
<proteinExistence type="predicted"/>
<dbReference type="PROSITE" id="PS50005">
    <property type="entry name" value="TPR"/>
    <property type="match status" value="5"/>
</dbReference>
<dbReference type="InterPro" id="IPR024983">
    <property type="entry name" value="CHAT_dom"/>
</dbReference>
<keyword evidence="1" id="KW-0802">TPR repeat</keyword>
<dbReference type="HOGENOM" id="CLU_002404_0_1_0"/>
<feature type="repeat" description="TPR" evidence="1">
    <location>
        <begin position="308"/>
        <end position="341"/>
    </location>
</feature>
<dbReference type="InParanoid" id="W0RQS4"/>
<accession>W0RQS4</accession>
<geneLocation type="plasmid" evidence="5 6">
    <name>2</name>
</geneLocation>
<evidence type="ECO:0000259" key="4">
    <source>
        <dbReference type="Pfam" id="PF12770"/>
    </source>
</evidence>
<organism evidence="5 6">
    <name type="scientific">Gemmatirosa kalamazoonensis</name>
    <dbReference type="NCBI Taxonomy" id="861299"/>
    <lineage>
        <taxon>Bacteria</taxon>
        <taxon>Pseudomonadati</taxon>
        <taxon>Gemmatimonadota</taxon>
        <taxon>Gemmatimonadia</taxon>
        <taxon>Gemmatimonadales</taxon>
        <taxon>Gemmatimonadaceae</taxon>
        <taxon>Gemmatirosa</taxon>
    </lineage>
</organism>
<protein>
    <submittedName>
        <fullName evidence="5">CHAT domain protein</fullName>
    </submittedName>
</protein>
<dbReference type="InterPro" id="IPR019734">
    <property type="entry name" value="TPR_rpt"/>
</dbReference>
<dbReference type="eggNOG" id="COG0457">
    <property type="taxonomic scope" value="Bacteria"/>
</dbReference>
<gene>
    <name evidence="5" type="ORF">J421_5799</name>
</gene>
<dbReference type="EMBL" id="CP007130">
    <property type="protein sequence ID" value="AHG93334.1"/>
    <property type="molecule type" value="Genomic_DNA"/>
</dbReference>